<evidence type="ECO:0000313" key="2">
    <source>
        <dbReference type="EMBL" id="KAL1555277.1"/>
    </source>
</evidence>
<comment type="caution">
    <text evidence="2">The sequence shown here is derived from an EMBL/GenBank/DDBJ whole genome shotgun (WGS) entry which is preliminary data.</text>
</comment>
<accession>A0ABD1HFS2</accession>
<proteinExistence type="predicted"/>
<name>A0ABD1HFS2_SALDI</name>
<gene>
    <name evidence="2" type="ORF">AAHA92_15741</name>
</gene>
<organism evidence="2 3">
    <name type="scientific">Salvia divinorum</name>
    <name type="common">Maria pastora</name>
    <name type="synonym">Diviner's sage</name>
    <dbReference type="NCBI Taxonomy" id="28513"/>
    <lineage>
        <taxon>Eukaryota</taxon>
        <taxon>Viridiplantae</taxon>
        <taxon>Streptophyta</taxon>
        <taxon>Embryophyta</taxon>
        <taxon>Tracheophyta</taxon>
        <taxon>Spermatophyta</taxon>
        <taxon>Magnoliopsida</taxon>
        <taxon>eudicotyledons</taxon>
        <taxon>Gunneridae</taxon>
        <taxon>Pentapetalae</taxon>
        <taxon>asterids</taxon>
        <taxon>lamiids</taxon>
        <taxon>Lamiales</taxon>
        <taxon>Lamiaceae</taxon>
        <taxon>Nepetoideae</taxon>
        <taxon>Mentheae</taxon>
        <taxon>Salviinae</taxon>
        <taxon>Salvia</taxon>
        <taxon>Salvia subgen. Calosphace</taxon>
    </lineage>
</organism>
<sequence length="137" mass="15830">MGDLSQFVPPESWLGKEGSGRAEPVSLKIKRVRLESVQKIQRRSVGREESRNELQKGRCCYGEKENEEITEEDLLYILLQLRNEFKSCLLTLFCGWQAKRLHCCILLDHLKHFQYESVEAFESNCLGINEGDPSIIL</sequence>
<keyword evidence="3" id="KW-1185">Reference proteome</keyword>
<dbReference type="Proteomes" id="UP001567538">
    <property type="component" value="Unassembled WGS sequence"/>
</dbReference>
<dbReference type="EMBL" id="JBEAFC010000006">
    <property type="protein sequence ID" value="KAL1555277.1"/>
    <property type="molecule type" value="Genomic_DNA"/>
</dbReference>
<feature type="region of interest" description="Disordered" evidence="1">
    <location>
        <begin position="1"/>
        <end position="22"/>
    </location>
</feature>
<evidence type="ECO:0000256" key="1">
    <source>
        <dbReference type="SAM" id="MobiDB-lite"/>
    </source>
</evidence>
<reference evidence="2 3" key="1">
    <citation type="submission" date="2024-06" db="EMBL/GenBank/DDBJ databases">
        <title>A chromosome level genome sequence of Diviner's sage (Salvia divinorum).</title>
        <authorList>
            <person name="Ford S.A."/>
            <person name="Ro D.-K."/>
            <person name="Ness R.W."/>
            <person name="Phillips M.A."/>
        </authorList>
    </citation>
    <scope>NUCLEOTIDE SEQUENCE [LARGE SCALE GENOMIC DNA]</scope>
    <source>
        <strain evidence="2">SAF-2024a</strain>
        <tissue evidence="2">Leaf</tissue>
    </source>
</reference>
<evidence type="ECO:0000313" key="3">
    <source>
        <dbReference type="Proteomes" id="UP001567538"/>
    </source>
</evidence>
<dbReference type="AlphaFoldDB" id="A0ABD1HFS2"/>
<protein>
    <submittedName>
        <fullName evidence="2">G patch domain-containing protein 11-like isoform X1</fullName>
    </submittedName>
</protein>